<keyword evidence="2" id="KW-1185">Reference proteome</keyword>
<dbReference type="InterPro" id="IPR010870">
    <property type="entry name" value="Porin_O/P"/>
</dbReference>
<proteinExistence type="predicted"/>
<dbReference type="RefSeq" id="WP_019597234.1">
    <property type="nucleotide sequence ID" value="NZ_FNQC01000003.1"/>
</dbReference>
<dbReference type="EMBL" id="FNQC01000003">
    <property type="protein sequence ID" value="SDY88918.1"/>
    <property type="molecule type" value="Genomic_DNA"/>
</dbReference>
<evidence type="ECO:0000313" key="1">
    <source>
        <dbReference type="EMBL" id="SDY88918.1"/>
    </source>
</evidence>
<dbReference type="InterPro" id="IPR023614">
    <property type="entry name" value="Porin_dom_sf"/>
</dbReference>
<comment type="caution">
    <text evidence="1">The sequence shown here is derived from an EMBL/GenBank/DDBJ whole genome shotgun (WGS) entry which is preliminary data.</text>
</comment>
<reference evidence="1 2" key="1">
    <citation type="submission" date="2016-10" db="EMBL/GenBank/DDBJ databases">
        <authorList>
            <person name="Varghese N."/>
            <person name="Submissions S."/>
        </authorList>
    </citation>
    <scope>NUCLEOTIDE SEQUENCE [LARGE SCALE GENOMIC DNA]</scope>
    <source>
        <strain evidence="1 2">DSM 17997</strain>
    </source>
</reference>
<organism evidence="1 2">
    <name type="scientific">Rhodonellum ikkaensis</name>
    <dbReference type="NCBI Taxonomy" id="336829"/>
    <lineage>
        <taxon>Bacteria</taxon>
        <taxon>Pseudomonadati</taxon>
        <taxon>Bacteroidota</taxon>
        <taxon>Cytophagia</taxon>
        <taxon>Cytophagales</taxon>
        <taxon>Cytophagaceae</taxon>
        <taxon>Rhodonellum</taxon>
    </lineage>
</organism>
<dbReference type="Pfam" id="PF07396">
    <property type="entry name" value="Porin_O_P"/>
    <property type="match status" value="1"/>
</dbReference>
<sequence>MKTYFFAVRSKNVLKIIFGFLLLFFLQPIFLAAQTVESDERALINVEEGISISKDSLFLLNLRFRMQNRAGFNTVSGDLLNVNEYEMRVRRLRLRLDGFVLSPRVQYYIQLAFSKADLDLESGDIAQPIRDAIIYYTFNKNFYVGFGQSKLPGNRQRVNSSGNLQFADRSVVNGLFTLDRDFGFFGYYTFNFPNESILQLKGAISTGDGRNASKINDGLAYTGRLEILPFGNFKNNGDYSEGDIAFETDPKLSLGLTFSKNNKANRTGGQLGQELYEFRDMNSLIIDGVFKYQGWAVLSEYMNRTSPDPITTNALGDVRFVVVGGGVNTQVSKMINKKSELALRYAYVIPNSQISQFQNRIDESLLGYTRYINGHRIKMQANIGYRWLEGLTDLDRAGNTWTGMFQVEFGI</sequence>
<name>A0A1H3NJB3_9BACT</name>
<evidence type="ECO:0000313" key="2">
    <source>
        <dbReference type="Proteomes" id="UP000199663"/>
    </source>
</evidence>
<dbReference type="Gene3D" id="2.40.160.10">
    <property type="entry name" value="Porin"/>
    <property type="match status" value="1"/>
</dbReference>
<protein>
    <submittedName>
        <fullName evidence="1">Phosphate-selective porin O and P</fullName>
    </submittedName>
</protein>
<accession>A0A1H3NJB3</accession>
<dbReference type="Proteomes" id="UP000199663">
    <property type="component" value="Unassembled WGS sequence"/>
</dbReference>
<gene>
    <name evidence="1" type="ORF">SAMN05444412_103283</name>
</gene>